<dbReference type="InterPro" id="IPR011330">
    <property type="entry name" value="Glyco_hydro/deAcase_b/a-brl"/>
</dbReference>
<comment type="caution">
    <text evidence="2">Lacks conserved residue(s) required for the propagation of feature annotation.</text>
</comment>
<feature type="chain" id="PRO_5012099551" description="Chitin-binding type-2 domain-containing protein" evidence="3">
    <location>
        <begin position="26"/>
        <end position="563"/>
    </location>
</feature>
<evidence type="ECO:0000259" key="4">
    <source>
        <dbReference type="PROSITE" id="PS50940"/>
    </source>
</evidence>
<protein>
    <recommendedName>
        <fullName evidence="4">Chitin-binding type-2 domain-containing protein</fullName>
    </recommendedName>
</protein>
<dbReference type="SMART" id="SM00192">
    <property type="entry name" value="LDLa"/>
    <property type="match status" value="1"/>
</dbReference>
<dbReference type="Gene3D" id="3.20.20.370">
    <property type="entry name" value="Glycoside hydrolase/deacetylase"/>
    <property type="match status" value="1"/>
</dbReference>
<dbReference type="GO" id="GO:0005975">
    <property type="term" value="P:carbohydrate metabolic process"/>
    <property type="evidence" value="ECO:0007669"/>
    <property type="project" value="InterPro"/>
</dbReference>
<evidence type="ECO:0000256" key="1">
    <source>
        <dbReference type="ARBA" id="ARBA00023157"/>
    </source>
</evidence>
<keyword evidence="1" id="KW-1015">Disulfide bond</keyword>
<dbReference type="GO" id="GO:0008061">
    <property type="term" value="F:chitin binding"/>
    <property type="evidence" value="ECO:0007669"/>
    <property type="project" value="InterPro"/>
</dbReference>
<accession>A0A1W0WGT8</accession>
<feature type="signal peptide" evidence="3">
    <location>
        <begin position="1"/>
        <end position="25"/>
    </location>
</feature>
<evidence type="ECO:0000256" key="2">
    <source>
        <dbReference type="PROSITE-ProRule" id="PRU00124"/>
    </source>
</evidence>
<dbReference type="CDD" id="cd00112">
    <property type="entry name" value="LDLa"/>
    <property type="match status" value="1"/>
</dbReference>
<sequence length="563" mass="62803">MLHPLRRFLSLFIGVLPFLSPISQATTFRTSHDVIFCVTQRNGIYADPSECAAFYSCFNGKTYHFTCPPGLRFDHDLQVCTWKAKCLTTVPGGVVNGTLTPSQRALDGVGSVQQQDALPQQPSAPKDFAQCTSIEDVRCADGSTCIARSKVCDTIRDCPEGGTDEYGCDLRADPLISQSCKKENCVLPGCFCSLDGLQIPNGLATNTVPQMILLAFPGALNAQNYDLTRSLFLPTRLNPNQCQVRATFFASHEYSDYSQIEKLHKNGHEIALSTLSRDRESQYWWTTVSSYHDWGTELQSQREILHHFAHVPLADVRGAQAPNLHLGGNTQFAAMQDFGYEWDGSITVPSTGRPVWPYKLAYSVPHTCHQAACPTRPYNVWEVPINQLIDSQGFGCSSLGSCHNDDLKTSDEVLQWLLKKFNRHYQDNRAPLVLIIDPNWLQDNHDALSRFIETLITKPEQDTYFVTYHQLIQWIQAPTTVDLLADFAPWACEEEATPSTCEPQNCDLPFVHGGTRRFRACIPSCPASFPWKDNVKGEKTVDVNGKRYVDATSPAPKTANLPA</sequence>
<dbReference type="InterPro" id="IPR002557">
    <property type="entry name" value="Chitin-bd_dom"/>
</dbReference>
<dbReference type="EMBL" id="MTYJ01000106">
    <property type="protein sequence ID" value="OQV14343.1"/>
    <property type="molecule type" value="Genomic_DNA"/>
</dbReference>
<dbReference type="PROSITE" id="PS50940">
    <property type="entry name" value="CHIT_BIND_II"/>
    <property type="match status" value="1"/>
</dbReference>
<dbReference type="Pfam" id="PF01607">
    <property type="entry name" value="CBM_14"/>
    <property type="match status" value="1"/>
</dbReference>
<reference evidence="6" key="1">
    <citation type="submission" date="2017-01" db="EMBL/GenBank/DDBJ databases">
        <title>Comparative genomics of anhydrobiosis in the tardigrade Hypsibius dujardini.</title>
        <authorList>
            <person name="Yoshida Y."/>
            <person name="Koutsovoulos G."/>
            <person name="Laetsch D."/>
            <person name="Stevens L."/>
            <person name="Kumar S."/>
            <person name="Horikawa D."/>
            <person name="Ishino K."/>
            <person name="Komine S."/>
            <person name="Tomita M."/>
            <person name="Blaxter M."/>
            <person name="Arakawa K."/>
        </authorList>
    </citation>
    <scope>NUCLEOTIDE SEQUENCE [LARGE SCALE GENOMIC DNA]</scope>
    <source>
        <strain evidence="6">Z151</strain>
    </source>
</reference>
<dbReference type="Gene3D" id="4.10.400.10">
    <property type="entry name" value="Low-density Lipoprotein Receptor"/>
    <property type="match status" value="1"/>
</dbReference>
<name>A0A1W0WGT8_HYPEX</name>
<proteinExistence type="predicted"/>
<feature type="domain" description="Chitin-binding type-2" evidence="4">
    <location>
        <begin position="34"/>
        <end position="88"/>
    </location>
</feature>
<dbReference type="SUPFAM" id="SSF88713">
    <property type="entry name" value="Glycoside hydrolase/deacetylase"/>
    <property type="match status" value="1"/>
</dbReference>
<dbReference type="Proteomes" id="UP000192578">
    <property type="component" value="Unassembled WGS sequence"/>
</dbReference>
<dbReference type="InterPro" id="IPR036055">
    <property type="entry name" value="LDL_receptor-like_sf"/>
</dbReference>
<dbReference type="GO" id="GO:0005576">
    <property type="term" value="C:extracellular region"/>
    <property type="evidence" value="ECO:0007669"/>
    <property type="project" value="InterPro"/>
</dbReference>
<dbReference type="PROSITE" id="PS01209">
    <property type="entry name" value="LDLRA_1"/>
    <property type="match status" value="1"/>
</dbReference>
<dbReference type="InterPro" id="IPR036508">
    <property type="entry name" value="Chitin-bd_dom_sf"/>
</dbReference>
<dbReference type="InterPro" id="IPR023415">
    <property type="entry name" value="LDLR_class-A_CS"/>
</dbReference>
<dbReference type="SMART" id="SM00494">
    <property type="entry name" value="ChtBD2"/>
    <property type="match status" value="1"/>
</dbReference>
<dbReference type="Gene3D" id="3.20.20.80">
    <property type="entry name" value="Glycosidases"/>
    <property type="match status" value="1"/>
</dbReference>
<dbReference type="SUPFAM" id="SSF57625">
    <property type="entry name" value="Invertebrate chitin-binding proteins"/>
    <property type="match status" value="1"/>
</dbReference>
<dbReference type="PANTHER" id="PTHR45985:SF6">
    <property type="entry name" value="FI03450P"/>
    <property type="match status" value="1"/>
</dbReference>
<dbReference type="PANTHER" id="PTHR45985">
    <property type="match status" value="1"/>
</dbReference>
<comment type="caution">
    <text evidence="5">The sequence shown here is derived from an EMBL/GenBank/DDBJ whole genome shotgun (WGS) entry which is preliminary data.</text>
</comment>
<evidence type="ECO:0000313" key="6">
    <source>
        <dbReference type="Proteomes" id="UP000192578"/>
    </source>
</evidence>
<dbReference type="InterPro" id="IPR002172">
    <property type="entry name" value="LDrepeatLR_classA_rpt"/>
</dbReference>
<evidence type="ECO:0000256" key="3">
    <source>
        <dbReference type="SAM" id="SignalP"/>
    </source>
</evidence>
<dbReference type="FunFam" id="2.170.140.10:FF:000001">
    <property type="entry name" value="Acidic mammalian chitinase"/>
    <property type="match status" value="1"/>
</dbReference>
<organism evidence="5 6">
    <name type="scientific">Hypsibius exemplaris</name>
    <name type="common">Freshwater tardigrade</name>
    <dbReference type="NCBI Taxonomy" id="2072580"/>
    <lineage>
        <taxon>Eukaryota</taxon>
        <taxon>Metazoa</taxon>
        <taxon>Ecdysozoa</taxon>
        <taxon>Tardigrada</taxon>
        <taxon>Eutardigrada</taxon>
        <taxon>Parachela</taxon>
        <taxon>Hypsibioidea</taxon>
        <taxon>Hypsibiidae</taxon>
        <taxon>Hypsibius</taxon>
    </lineage>
</organism>
<dbReference type="PROSITE" id="PS50068">
    <property type="entry name" value="LDLRA_2"/>
    <property type="match status" value="1"/>
</dbReference>
<gene>
    <name evidence="5" type="ORF">BV898_11461</name>
</gene>
<dbReference type="AlphaFoldDB" id="A0A1W0WGT8"/>
<keyword evidence="6" id="KW-1185">Reference proteome</keyword>
<dbReference type="OrthoDB" id="504708at2759"/>
<dbReference type="InterPro" id="IPR052740">
    <property type="entry name" value="CE4"/>
</dbReference>
<keyword evidence="3" id="KW-0732">Signal</keyword>
<evidence type="ECO:0000313" key="5">
    <source>
        <dbReference type="EMBL" id="OQV14343.1"/>
    </source>
</evidence>